<organism evidence="1 2">
    <name type="scientific">Rotaria socialis</name>
    <dbReference type="NCBI Taxonomy" id="392032"/>
    <lineage>
        <taxon>Eukaryota</taxon>
        <taxon>Metazoa</taxon>
        <taxon>Spiralia</taxon>
        <taxon>Gnathifera</taxon>
        <taxon>Rotifera</taxon>
        <taxon>Eurotatoria</taxon>
        <taxon>Bdelloidea</taxon>
        <taxon>Philodinida</taxon>
        <taxon>Philodinidae</taxon>
        <taxon>Rotaria</taxon>
    </lineage>
</organism>
<evidence type="ECO:0000313" key="2">
    <source>
        <dbReference type="Proteomes" id="UP000663872"/>
    </source>
</evidence>
<dbReference type="AlphaFoldDB" id="A0A818J067"/>
<proteinExistence type="predicted"/>
<comment type="caution">
    <text evidence="1">The sequence shown here is derived from an EMBL/GenBank/DDBJ whole genome shotgun (WGS) entry which is preliminary data.</text>
</comment>
<dbReference type="Proteomes" id="UP000663872">
    <property type="component" value="Unassembled WGS sequence"/>
</dbReference>
<sequence>MPKLARQQSHTRQLNYRRSIESIKSNDTETFSSEDEKILFHPGEDIDDINFSNGSVLNDISDLLTFCKEQINPRFISVLIYMSLRHLGHTWRDVDSFLTSIDLELEAKQFVYQECSKTEAAFTVETLARFIDQRFYELNNPKKIDQQLVRSVESCRLGLRRFGVKFTANSSRPYFLGHEREDMVKHRQEFVKYFIEREQHFYTITNDAVPQWRIPTTAPTILL</sequence>
<dbReference type="EMBL" id="CAJNYT010003180">
    <property type="protein sequence ID" value="CAF3535956.1"/>
    <property type="molecule type" value="Genomic_DNA"/>
</dbReference>
<accession>A0A818J067</accession>
<reference evidence="1" key="1">
    <citation type="submission" date="2021-02" db="EMBL/GenBank/DDBJ databases">
        <authorList>
            <person name="Nowell W R."/>
        </authorList>
    </citation>
    <scope>NUCLEOTIDE SEQUENCE</scope>
</reference>
<protein>
    <submittedName>
        <fullName evidence="1">Uncharacterized protein</fullName>
    </submittedName>
</protein>
<gene>
    <name evidence="1" type="ORF">GRG538_LOCUS19516</name>
</gene>
<feature type="non-terminal residue" evidence="1">
    <location>
        <position position="223"/>
    </location>
</feature>
<evidence type="ECO:0000313" key="1">
    <source>
        <dbReference type="EMBL" id="CAF3535956.1"/>
    </source>
</evidence>
<name>A0A818J067_9BILA</name>